<protein>
    <submittedName>
        <fullName evidence="2">Uu.00g114450.m01.CDS01</fullName>
    </submittedName>
</protein>
<keyword evidence="3" id="KW-1185">Reference proteome</keyword>
<comment type="caution">
    <text evidence="2">The sequence shown here is derived from an EMBL/GenBank/DDBJ whole genome shotgun (WGS) entry which is preliminary data.</text>
</comment>
<proteinExistence type="predicted"/>
<evidence type="ECO:0000256" key="1">
    <source>
        <dbReference type="SAM" id="MobiDB-lite"/>
    </source>
</evidence>
<feature type="region of interest" description="Disordered" evidence="1">
    <location>
        <begin position="1"/>
        <end position="23"/>
    </location>
</feature>
<name>A0AAI8YGN4_9PEZI</name>
<dbReference type="Proteomes" id="UP001295740">
    <property type="component" value="Unassembled WGS sequence"/>
</dbReference>
<dbReference type="AlphaFoldDB" id="A0AAI8YGN4"/>
<organism evidence="2 3">
    <name type="scientific">Anthostomella pinea</name>
    <dbReference type="NCBI Taxonomy" id="933095"/>
    <lineage>
        <taxon>Eukaryota</taxon>
        <taxon>Fungi</taxon>
        <taxon>Dikarya</taxon>
        <taxon>Ascomycota</taxon>
        <taxon>Pezizomycotina</taxon>
        <taxon>Sordariomycetes</taxon>
        <taxon>Xylariomycetidae</taxon>
        <taxon>Xylariales</taxon>
        <taxon>Xylariaceae</taxon>
        <taxon>Anthostomella</taxon>
    </lineage>
</organism>
<reference evidence="2" key="1">
    <citation type="submission" date="2023-10" db="EMBL/GenBank/DDBJ databases">
        <authorList>
            <person name="Hackl T."/>
        </authorList>
    </citation>
    <scope>NUCLEOTIDE SEQUENCE</scope>
</reference>
<evidence type="ECO:0000313" key="3">
    <source>
        <dbReference type="Proteomes" id="UP001295740"/>
    </source>
</evidence>
<feature type="region of interest" description="Disordered" evidence="1">
    <location>
        <begin position="118"/>
        <end position="153"/>
    </location>
</feature>
<accession>A0AAI8YGN4</accession>
<dbReference type="EMBL" id="CAUWAG010000006">
    <property type="protein sequence ID" value="CAJ2504051.1"/>
    <property type="molecule type" value="Genomic_DNA"/>
</dbReference>
<evidence type="ECO:0000313" key="2">
    <source>
        <dbReference type="EMBL" id="CAJ2504051.1"/>
    </source>
</evidence>
<sequence length="153" mass="16991">MPYRIHTDPYRSGSMRPVVGSTGHLTTDSYRSSSIRTVDGTGTGGLTYDYDTACEHYDLGFRPSVDVEALPERLDGRLTRLPENHARGRSRDQTHVLDLDQGYGHWYEYGSGNVYSSGDSRGNGHRARDYNHGDSWQQKGGGDPWSRGGSTGY</sequence>
<feature type="compositionally biased region" description="Gly residues" evidence="1">
    <location>
        <begin position="139"/>
        <end position="153"/>
    </location>
</feature>
<gene>
    <name evidence="2" type="ORF">KHLLAP_LOCUS4519</name>
</gene>